<dbReference type="SMART" id="SM00389">
    <property type="entry name" value="HOX"/>
    <property type="match status" value="1"/>
</dbReference>
<dbReference type="PROSITE" id="PS50071">
    <property type="entry name" value="HOMEOBOX_2"/>
    <property type="match status" value="1"/>
</dbReference>
<feature type="compositionally biased region" description="Acidic residues" evidence="7">
    <location>
        <begin position="227"/>
        <end position="240"/>
    </location>
</feature>
<feature type="compositionally biased region" description="Basic and acidic residues" evidence="7">
    <location>
        <begin position="346"/>
        <end position="360"/>
    </location>
</feature>
<dbReference type="GO" id="GO:0005634">
    <property type="term" value="C:nucleus"/>
    <property type="evidence" value="ECO:0007669"/>
    <property type="project" value="UniProtKB-SubCell"/>
</dbReference>
<evidence type="ECO:0000256" key="2">
    <source>
        <dbReference type="ARBA" id="ARBA00023125"/>
    </source>
</evidence>
<evidence type="ECO:0000313" key="10">
    <source>
        <dbReference type="Proteomes" id="UP001497623"/>
    </source>
</evidence>
<feature type="compositionally biased region" description="Basic residues" evidence="7">
    <location>
        <begin position="297"/>
        <end position="307"/>
    </location>
</feature>
<keyword evidence="10" id="KW-1185">Reference proteome</keyword>
<feature type="domain" description="Homeobox" evidence="8">
    <location>
        <begin position="65"/>
        <end position="125"/>
    </location>
</feature>
<proteinExistence type="predicted"/>
<gene>
    <name evidence="9" type="ORF">MNOR_LOCUS21894</name>
</gene>
<feature type="compositionally biased region" description="Basic and acidic residues" evidence="7">
    <location>
        <begin position="211"/>
        <end position="226"/>
    </location>
</feature>
<evidence type="ECO:0000259" key="8">
    <source>
        <dbReference type="PROSITE" id="PS50071"/>
    </source>
</evidence>
<evidence type="ECO:0000313" key="9">
    <source>
        <dbReference type="EMBL" id="CAL4119927.1"/>
    </source>
</evidence>
<dbReference type="PANTHER" id="PTHR24208:SF166">
    <property type="entry name" value="LIM HOMEOBOX TRANSCRIPTION FACTOR 1 ALPHA, ISOFORM B"/>
    <property type="match status" value="1"/>
</dbReference>
<keyword evidence="3 5" id="KW-0371">Homeobox</keyword>
<dbReference type="PANTHER" id="PTHR24208">
    <property type="entry name" value="LIM/HOMEOBOX PROTEIN LHX"/>
    <property type="match status" value="1"/>
</dbReference>
<organism evidence="9 10">
    <name type="scientific">Meganyctiphanes norvegica</name>
    <name type="common">Northern krill</name>
    <name type="synonym">Thysanopoda norvegica</name>
    <dbReference type="NCBI Taxonomy" id="48144"/>
    <lineage>
        <taxon>Eukaryota</taxon>
        <taxon>Metazoa</taxon>
        <taxon>Ecdysozoa</taxon>
        <taxon>Arthropoda</taxon>
        <taxon>Crustacea</taxon>
        <taxon>Multicrustacea</taxon>
        <taxon>Malacostraca</taxon>
        <taxon>Eumalacostraca</taxon>
        <taxon>Eucarida</taxon>
        <taxon>Euphausiacea</taxon>
        <taxon>Euphausiidae</taxon>
        <taxon>Meganyctiphanes</taxon>
    </lineage>
</organism>
<feature type="compositionally biased region" description="Basic and acidic residues" evidence="7">
    <location>
        <begin position="368"/>
        <end position="418"/>
    </location>
</feature>
<dbReference type="EMBL" id="CAXKWB010017940">
    <property type="protein sequence ID" value="CAL4119927.1"/>
    <property type="molecule type" value="Genomic_DNA"/>
</dbReference>
<dbReference type="GO" id="GO:0000977">
    <property type="term" value="F:RNA polymerase II transcription regulatory region sequence-specific DNA binding"/>
    <property type="evidence" value="ECO:0007669"/>
    <property type="project" value="TreeGrafter"/>
</dbReference>
<feature type="compositionally biased region" description="Acidic residues" evidence="7">
    <location>
        <begin position="462"/>
        <end position="476"/>
    </location>
</feature>
<keyword evidence="4 5" id="KW-0539">Nucleus</keyword>
<feature type="region of interest" description="Disordered" evidence="7">
    <location>
        <begin position="164"/>
        <end position="442"/>
    </location>
</feature>
<feature type="compositionally biased region" description="Basic and acidic residues" evidence="7">
    <location>
        <begin position="190"/>
        <end position="203"/>
    </location>
</feature>
<comment type="caution">
    <text evidence="9">The sequence shown here is derived from an EMBL/GenBank/DDBJ whole genome shotgun (WGS) entry which is preliminary data.</text>
</comment>
<sequence length="530" mass="61234">METLDKIVEPGRSPEVDLVWYLRIESVFHVGSHNEQREQSQQEINEAGFEDLSSSSFLDLSSSSNSSRRPRTFLHPWMVQFLKKEYEKCNIPTRAVKQKLCLITGLNFRVVETWFQNRRAKEKRNARRIFHEQFTQEGDSEKPDRVLYNKAGYYVIRRAKENHMASGLEHEHSDKEEDSEEAENDDTDFDESKEYLDESKEYLDESNEYLDESKEYLVESKEYLDESKEDLDESKEDESSEWDRSVTSSPEKDYSEIPKTLIIHPDGKIQGETLVGYKRSHSPNPKSQESESQLKVIPKKAGRPRKYPRVEPADNMFKPEVIPRKRGRPFKVKRGRPKKYSIDIVGNRKEPVQRGDELHTSRNTVEMEEVKKTSSNSEDIRSNTDEDLDTLRNSDKLEEGKEKSNSKDIYSKQDENFDKVGNSNGLEEGNETSNSMDICSNISNLPKTRCKKINLPAGVSFSDDEEFNDDSDEDPDFIPYDPPDSPEMMDDLTLTNSKSPDLVDKLPTNRKYARPAVVQASKARPIPAQK</sequence>
<dbReference type="InterPro" id="IPR009057">
    <property type="entry name" value="Homeodomain-like_sf"/>
</dbReference>
<name>A0AAV2R7V9_MEGNR</name>
<evidence type="ECO:0000256" key="1">
    <source>
        <dbReference type="ARBA" id="ARBA00004123"/>
    </source>
</evidence>
<evidence type="ECO:0000256" key="3">
    <source>
        <dbReference type="ARBA" id="ARBA00023155"/>
    </source>
</evidence>
<feature type="region of interest" description="Disordered" evidence="7">
    <location>
        <begin position="458"/>
        <end position="530"/>
    </location>
</feature>
<feature type="non-terminal residue" evidence="9">
    <location>
        <position position="530"/>
    </location>
</feature>
<dbReference type="Proteomes" id="UP001497623">
    <property type="component" value="Unassembled WGS sequence"/>
</dbReference>
<dbReference type="SUPFAM" id="SSF46689">
    <property type="entry name" value="Homeodomain-like"/>
    <property type="match status" value="1"/>
</dbReference>
<protein>
    <recommendedName>
        <fullName evidence="8">Homeobox domain-containing protein</fullName>
    </recommendedName>
</protein>
<evidence type="ECO:0000256" key="7">
    <source>
        <dbReference type="SAM" id="MobiDB-lite"/>
    </source>
</evidence>
<dbReference type="GO" id="GO:0030182">
    <property type="term" value="P:neuron differentiation"/>
    <property type="evidence" value="ECO:0007669"/>
    <property type="project" value="TreeGrafter"/>
</dbReference>
<evidence type="ECO:0000256" key="4">
    <source>
        <dbReference type="ARBA" id="ARBA00023242"/>
    </source>
</evidence>
<comment type="subcellular location">
    <subcellularLocation>
        <location evidence="1 5 6">Nucleus</location>
    </subcellularLocation>
</comment>
<evidence type="ECO:0000256" key="5">
    <source>
        <dbReference type="PROSITE-ProRule" id="PRU00108"/>
    </source>
</evidence>
<dbReference type="CDD" id="cd00086">
    <property type="entry name" value="homeodomain"/>
    <property type="match status" value="1"/>
</dbReference>
<evidence type="ECO:0000256" key="6">
    <source>
        <dbReference type="RuleBase" id="RU000682"/>
    </source>
</evidence>
<dbReference type="AlphaFoldDB" id="A0AAV2R7V9"/>
<keyword evidence="2 5" id="KW-0238">DNA-binding</keyword>
<reference evidence="9 10" key="1">
    <citation type="submission" date="2024-05" db="EMBL/GenBank/DDBJ databases">
        <authorList>
            <person name="Wallberg A."/>
        </authorList>
    </citation>
    <scope>NUCLEOTIDE SEQUENCE [LARGE SCALE GENOMIC DNA]</scope>
</reference>
<feature type="compositionally biased region" description="Polar residues" evidence="7">
    <location>
        <begin position="421"/>
        <end position="442"/>
    </location>
</feature>
<dbReference type="InterPro" id="IPR001356">
    <property type="entry name" value="HD"/>
</dbReference>
<feature type="compositionally biased region" description="Basic residues" evidence="7">
    <location>
        <begin position="324"/>
        <end position="339"/>
    </location>
</feature>
<dbReference type="GO" id="GO:0000981">
    <property type="term" value="F:DNA-binding transcription factor activity, RNA polymerase II-specific"/>
    <property type="evidence" value="ECO:0007669"/>
    <property type="project" value="TreeGrafter"/>
</dbReference>
<feature type="compositionally biased region" description="Acidic residues" evidence="7">
    <location>
        <begin position="176"/>
        <end position="189"/>
    </location>
</feature>
<dbReference type="Pfam" id="PF00046">
    <property type="entry name" value="Homeodomain"/>
    <property type="match status" value="1"/>
</dbReference>
<accession>A0AAV2R7V9</accession>
<dbReference type="InterPro" id="IPR050453">
    <property type="entry name" value="LIM_Homeobox_TF"/>
</dbReference>
<feature type="DNA-binding region" description="Homeobox" evidence="5">
    <location>
        <begin position="67"/>
        <end position="126"/>
    </location>
</feature>
<dbReference type="Gene3D" id="1.10.10.60">
    <property type="entry name" value="Homeodomain-like"/>
    <property type="match status" value="1"/>
</dbReference>
<feature type="compositionally biased region" description="Basic and acidic residues" evidence="7">
    <location>
        <begin position="164"/>
        <end position="175"/>
    </location>
</feature>
<feature type="compositionally biased region" description="Polar residues" evidence="7">
    <location>
        <begin position="282"/>
        <end position="293"/>
    </location>
</feature>